<sequence length="177" mass="18243">MRVLTVLGADNFTFMTGGNPLTGQSGSSYSQNSFVTDVLNISSGIPSSGMVNGGNVTINDDSNSKILTPDSSGNITASDGVKDIITLSKSDISSGAYSINNFNTSEDTLKFTGVTGGSGNTLNELDGDNLYGEAISVQYNPFQGSLLVNFGNDNQDNAVYLTISGVSDASEVAVILA</sequence>
<protein>
    <submittedName>
        <fullName evidence="1">Uncharacterized protein</fullName>
    </submittedName>
</protein>
<organism evidence="1 2">
    <name type="scientific">Oceanospirillum sediminis</name>
    <dbReference type="NCBI Taxonomy" id="2760088"/>
    <lineage>
        <taxon>Bacteria</taxon>
        <taxon>Pseudomonadati</taxon>
        <taxon>Pseudomonadota</taxon>
        <taxon>Gammaproteobacteria</taxon>
        <taxon>Oceanospirillales</taxon>
        <taxon>Oceanospirillaceae</taxon>
        <taxon>Oceanospirillum</taxon>
    </lineage>
</organism>
<proteinExistence type="predicted"/>
<dbReference type="EMBL" id="JACJFM010000020">
    <property type="protein sequence ID" value="MBB1487918.1"/>
    <property type="molecule type" value="Genomic_DNA"/>
</dbReference>
<evidence type="ECO:0000313" key="1">
    <source>
        <dbReference type="EMBL" id="MBB1487918.1"/>
    </source>
</evidence>
<gene>
    <name evidence="1" type="ORF">H4O21_15030</name>
</gene>
<accession>A0A839ISF9</accession>
<evidence type="ECO:0000313" key="2">
    <source>
        <dbReference type="Proteomes" id="UP000565262"/>
    </source>
</evidence>
<comment type="caution">
    <text evidence="1">The sequence shown here is derived from an EMBL/GenBank/DDBJ whole genome shotgun (WGS) entry which is preliminary data.</text>
</comment>
<dbReference type="Proteomes" id="UP000565262">
    <property type="component" value="Unassembled WGS sequence"/>
</dbReference>
<keyword evidence="2" id="KW-1185">Reference proteome</keyword>
<dbReference type="RefSeq" id="WP_182809692.1">
    <property type="nucleotide sequence ID" value="NZ_JACJFM010000020.1"/>
</dbReference>
<reference evidence="1 2" key="1">
    <citation type="submission" date="2020-08" db="EMBL/GenBank/DDBJ databases">
        <title>Oceanospirillum sp. nov. isolated from marine sediment.</title>
        <authorList>
            <person name="Ji X."/>
        </authorList>
    </citation>
    <scope>NUCLEOTIDE SEQUENCE [LARGE SCALE GENOMIC DNA]</scope>
    <source>
        <strain evidence="1 2">D5</strain>
    </source>
</reference>
<name>A0A839ISF9_9GAMM</name>
<dbReference type="AlphaFoldDB" id="A0A839ISF9"/>